<feature type="compositionally biased region" description="Polar residues" evidence="1">
    <location>
        <begin position="193"/>
        <end position="202"/>
    </location>
</feature>
<feature type="region of interest" description="Disordered" evidence="1">
    <location>
        <begin position="175"/>
        <end position="202"/>
    </location>
</feature>
<proteinExistence type="predicted"/>
<dbReference type="Proteomes" id="UP000823775">
    <property type="component" value="Unassembled WGS sequence"/>
</dbReference>
<dbReference type="EMBL" id="JACEIK010002856">
    <property type="protein sequence ID" value="MCD9639168.1"/>
    <property type="molecule type" value="Genomic_DNA"/>
</dbReference>
<reference evidence="2 3" key="1">
    <citation type="journal article" date="2021" name="BMC Genomics">
        <title>Datura genome reveals duplications of psychoactive alkaloid biosynthetic genes and high mutation rate following tissue culture.</title>
        <authorList>
            <person name="Rajewski A."/>
            <person name="Carter-House D."/>
            <person name="Stajich J."/>
            <person name="Litt A."/>
        </authorList>
    </citation>
    <scope>NUCLEOTIDE SEQUENCE [LARGE SCALE GENOMIC DNA]</scope>
    <source>
        <strain evidence="2">AR-01</strain>
    </source>
</reference>
<protein>
    <submittedName>
        <fullName evidence="2">Uncharacterized protein</fullName>
    </submittedName>
</protein>
<evidence type="ECO:0000256" key="1">
    <source>
        <dbReference type="SAM" id="MobiDB-lite"/>
    </source>
</evidence>
<organism evidence="2 3">
    <name type="scientific">Datura stramonium</name>
    <name type="common">Jimsonweed</name>
    <name type="synonym">Common thornapple</name>
    <dbReference type="NCBI Taxonomy" id="4076"/>
    <lineage>
        <taxon>Eukaryota</taxon>
        <taxon>Viridiplantae</taxon>
        <taxon>Streptophyta</taxon>
        <taxon>Embryophyta</taxon>
        <taxon>Tracheophyta</taxon>
        <taxon>Spermatophyta</taxon>
        <taxon>Magnoliopsida</taxon>
        <taxon>eudicotyledons</taxon>
        <taxon>Gunneridae</taxon>
        <taxon>Pentapetalae</taxon>
        <taxon>asterids</taxon>
        <taxon>lamiids</taxon>
        <taxon>Solanales</taxon>
        <taxon>Solanaceae</taxon>
        <taxon>Solanoideae</taxon>
        <taxon>Datureae</taxon>
        <taxon>Datura</taxon>
    </lineage>
</organism>
<keyword evidence="3" id="KW-1185">Reference proteome</keyword>
<evidence type="ECO:0000313" key="3">
    <source>
        <dbReference type="Proteomes" id="UP000823775"/>
    </source>
</evidence>
<feature type="region of interest" description="Disordered" evidence="1">
    <location>
        <begin position="1"/>
        <end position="23"/>
    </location>
</feature>
<comment type="caution">
    <text evidence="2">The sequence shown here is derived from an EMBL/GenBank/DDBJ whole genome shotgun (WGS) entry which is preliminary data.</text>
</comment>
<sequence>MSQPSSPSKPTETPTPLIPTETIDVSADEVTDRVTTEEPGCMSPSLILGGEFIVQSLEQMAQGETMVETLSPIHILIDLPSSPKCDGTLEELIILENIAASEENEDEQPLSWKVMDEALKENQIRTNKRRKLKKRAVKEDDKIQPDVILDQVYDEITKDIDDDVSICVLMKRGKAPNPKKTEKSQGPHIKGPDTSSKPYQQRDSSFCLTREERQEILKSQKILKIQSEIERITGLLAQRDAKIVCLKAAPIEEPGLVAALRQENDDLKAEVKDLTCKLLQTHETAN</sequence>
<evidence type="ECO:0000313" key="2">
    <source>
        <dbReference type="EMBL" id="MCD9639168.1"/>
    </source>
</evidence>
<name>A0ABS8UWM9_DATST</name>
<accession>A0ABS8UWM9</accession>
<gene>
    <name evidence="2" type="ORF">HAX54_023525</name>
</gene>